<evidence type="ECO:0000256" key="6">
    <source>
        <dbReference type="ARBA" id="ARBA00029433"/>
    </source>
</evidence>
<dbReference type="InterPro" id="IPR007810">
    <property type="entry name" value="Pep3/Vps18_beta-prop"/>
</dbReference>
<evidence type="ECO:0000256" key="7">
    <source>
        <dbReference type="PROSITE-ProRule" id="PRU01006"/>
    </source>
</evidence>
<keyword evidence="8" id="KW-0175">Coiled coil</keyword>
<dbReference type="GO" id="GO:0007032">
    <property type="term" value="P:endosome organization"/>
    <property type="evidence" value="ECO:0007669"/>
    <property type="project" value="TreeGrafter"/>
</dbReference>
<dbReference type="EMBL" id="GL996521">
    <property type="protein sequence ID" value="EGV63916.1"/>
    <property type="molecule type" value="Genomic_DNA"/>
</dbReference>
<sequence length="1091" mass="125378">MPPDTDETSLITRETSQVISYDEAISDNNAGAEEPSFEVDPVQLQFELDHKLRQLCVKSNIMFLVLDKSIFKIDLDNPAIVKRFQFASDAIMSNSWLSPDGQHFVVQVNGTSYFYLHNSYDKFKVLPRLKGLEIEDIVFPHKTSQSHFDNVSTGDFFIITKENIVLLANIKSHFGQDNKKDDKYLKQTYKCADKITGLCLSNNSTRIEIFTPSSILQWDCFELSVNEILRVFKSDPKIIKLRGSGDAVLESSDSSYVLLSAHTNNLVTNDSELTLSKLSKLNPLVKLSNKFVLTNHHILVLSQSHSDLIVFSKLSNSPPKVIKLPQQVSNITADYISHTYWLYGKNAIYEILIENESVKVWYDFYKMGKYEEAIKALELSESKEKPLRANMVLTKQGYEYLQKGAFGLNFNKKFDSSLIALQIKGLQILANSAEPFEKICLMLMNLHNSDSTDLNSTISQKLLVEYLLVKFDQVKKENNKIRIVVISSWIIELMLRNIYNLEDEQNSINTTIGTKNGVDDDKAKYSKEMNSDFIKFFDSNYKLFDKDTVYQIMSELNYQSKLIHYAELNHDYEFILNYCADLEDWSGCLQILVKMYSANVPSFESALMRTASVLLLNYPGPTTETWLKFANVDYKKLLSSLLVYNKKYSATVSAFDNYSLIFLSKLIFQKNIKERVVNNYYLSLLITYPTHSQGPEETDIESKYINKQILKLLNYIRLNPKLYDSGFILRLCLDNNHIQPAVIILIHDLKLFEQALKLAIDSDLTELAISVLERFNKYIDNNLEDGDDDTLDLDVNQNPLSEYPNKFVDISKNKLHHKDFTQGKKLWVMFAKYLIEGVMNNKEFEILGNVHGDLESEENGDGHTSSENEDIVKDLTNVLAGQAVKPVDHSPITSKKANRVLRYLLDSSFNATINSSFVNLRDLLQLFPESVMVNNFKDEIIRSLNQYNNKINQLSIEMKESLLISNKLNNQIQESNDRIKKGKIFTIVEPGEPCCFCNKLLISKNFVVFPNCHHGFHKECLVKYYLMIKGDYRFKRFFQNFKKQNGGGNKKELDDIMLRECVLCNESNILTIDNNLVDPIKDKAAIDEWEL</sequence>
<dbReference type="Proteomes" id="UP000000707">
    <property type="component" value="Unassembled WGS sequence"/>
</dbReference>
<evidence type="ECO:0000259" key="10">
    <source>
        <dbReference type="Pfam" id="PF26148"/>
    </source>
</evidence>
<reference evidence="11 12" key="1">
    <citation type="journal article" date="2011" name="Proc. Natl. Acad. Sci. U.S.A.">
        <title>Comparative genomics of xylose-fermenting fungi for enhanced biofuel production.</title>
        <authorList>
            <person name="Wohlbach D.J."/>
            <person name="Kuo A."/>
            <person name="Sato T.K."/>
            <person name="Potts K.M."/>
            <person name="Salamov A.A."/>
            <person name="LaButti K.M."/>
            <person name="Sun H."/>
            <person name="Clum A."/>
            <person name="Pangilinan J.L."/>
            <person name="Lindquist E.A."/>
            <person name="Lucas S."/>
            <person name="Lapidus A."/>
            <person name="Jin M."/>
            <person name="Gunawan C."/>
            <person name="Balan V."/>
            <person name="Dale B.E."/>
            <person name="Jeffries T.W."/>
            <person name="Zinkel R."/>
            <person name="Barry K.W."/>
            <person name="Grigoriev I.V."/>
            <person name="Gasch A.P."/>
        </authorList>
    </citation>
    <scope>NUCLEOTIDE SEQUENCE [LARGE SCALE GENOMIC DNA]</scope>
    <source>
        <strain evidence="12">ATCC 10573 / BCRC 21748 / CBS 615 / JCM 9827 / NBRC 10315 / NRRL Y-1498 / VKM Y-70</strain>
    </source>
</reference>
<feature type="domain" description="Pep3/Vps18 beta-propeller" evidence="9">
    <location>
        <begin position="35"/>
        <end position="353"/>
    </location>
</feature>
<feature type="coiled-coil region" evidence="8">
    <location>
        <begin position="937"/>
        <end position="964"/>
    </location>
</feature>
<dbReference type="GO" id="GO:0098588">
    <property type="term" value="C:bounding membrane of organelle"/>
    <property type="evidence" value="ECO:0007669"/>
    <property type="project" value="UniProtKB-ARBA"/>
</dbReference>
<dbReference type="GeneID" id="18245836"/>
<feature type="domain" description="Pep3/Vps18 RING C-terminal" evidence="10">
    <location>
        <begin position="988"/>
        <end position="1069"/>
    </location>
</feature>
<dbReference type="InterPro" id="IPR000547">
    <property type="entry name" value="Clathrin_H-chain/VPS_repeat"/>
</dbReference>
<dbReference type="PANTHER" id="PTHR23323">
    <property type="entry name" value="VACUOLAR PROTEIN SORTING-ASSOCIATED PROTEIN"/>
    <property type="match status" value="1"/>
</dbReference>
<dbReference type="GO" id="GO:0030674">
    <property type="term" value="F:protein-macromolecule adaptor activity"/>
    <property type="evidence" value="ECO:0007669"/>
    <property type="project" value="TreeGrafter"/>
</dbReference>
<name>G3B479_CANTC</name>
<proteinExistence type="inferred from homology"/>
<dbReference type="GO" id="GO:0030897">
    <property type="term" value="C:HOPS complex"/>
    <property type="evidence" value="ECO:0007669"/>
    <property type="project" value="TreeGrafter"/>
</dbReference>
<dbReference type="GO" id="GO:0008270">
    <property type="term" value="F:zinc ion binding"/>
    <property type="evidence" value="ECO:0007669"/>
    <property type="project" value="UniProtKB-KW"/>
</dbReference>
<dbReference type="eggNOG" id="KOG2034">
    <property type="taxonomic scope" value="Eukaryota"/>
</dbReference>
<dbReference type="KEGG" id="cten:18245836"/>
<evidence type="ECO:0000256" key="4">
    <source>
        <dbReference type="ARBA" id="ARBA00022833"/>
    </source>
</evidence>
<comment type="similarity">
    <text evidence="1">Belongs to the VPS18 family.</text>
</comment>
<dbReference type="PROSITE" id="PS50236">
    <property type="entry name" value="CHCR"/>
    <property type="match status" value="1"/>
</dbReference>
<evidence type="ECO:0000313" key="11">
    <source>
        <dbReference type="EMBL" id="EGV63916.1"/>
    </source>
</evidence>
<dbReference type="AlphaFoldDB" id="G3B479"/>
<feature type="repeat" description="CHCR" evidence="7">
    <location>
        <begin position="631"/>
        <end position="808"/>
    </location>
</feature>
<evidence type="ECO:0000256" key="3">
    <source>
        <dbReference type="ARBA" id="ARBA00022771"/>
    </source>
</evidence>
<dbReference type="Pfam" id="PF26148">
    <property type="entry name" value="VPS18_RING_C"/>
    <property type="match status" value="1"/>
</dbReference>
<dbReference type="STRING" id="590646.G3B479"/>
<keyword evidence="3" id="KW-0863">Zinc-finger</keyword>
<keyword evidence="4" id="KW-0862">Zinc</keyword>
<evidence type="ECO:0000256" key="1">
    <source>
        <dbReference type="ARBA" id="ARBA00010454"/>
    </source>
</evidence>
<dbReference type="Pfam" id="PF05131">
    <property type="entry name" value="Pep3_Vps18"/>
    <property type="match status" value="1"/>
</dbReference>
<keyword evidence="2" id="KW-0479">Metal-binding</keyword>
<keyword evidence="12" id="KW-1185">Reference proteome</keyword>
<evidence type="ECO:0000256" key="5">
    <source>
        <dbReference type="ARBA" id="ARBA00023136"/>
    </source>
</evidence>
<evidence type="ECO:0000313" key="12">
    <source>
        <dbReference type="Proteomes" id="UP000000707"/>
    </source>
</evidence>
<dbReference type="InterPro" id="IPR058919">
    <property type="entry name" value="Pep3/Vps18_RING_C"/>
</dbReference>
<protein>
    <submittedName>
        <fullName evidence="11">Uncharacterized protein</fullName>
    </submittedName>
</protein>
<comment type="subcellular location">
    <subcellularLocation>
        <location evidence="6">Endomembrane system</location>
        <topology evidence="6">Peripheral membrane protein</topology>
        <orientation evidence="6">Cytoplasmic side</orientation>
    </subcellularLocation>
</comment>
<dbReference type="GO" id="GO:0048284">
    <property type="term" value="P:organelle fusion"/>
    <property type="evidence" value="ECO:0007669"/>
    <property type="project" value="TreeGrafter"/>
</dbReference>
<evidence type="ECO:0000256" key="8">
    <source>
        <dbReference type="SAM" id="Coils"/>
    </source>
</evidence>
<dbReference type="GO" id="GO:0006904">
    <property type="term" value="P:vesicle docking involved in exocytosis"/>
    <property type="evidence" value="ECO:0007669"/>
    <property type="project" value="TreeGrafter"/>
</dbReference>
<dbReference type="GO" id="GO:0005768">
    <property type="term" value="C:endosome"/>
    <property type="evidence" value="ECO:0007669"/>
    <property type="project" value="TreeGrafter"/>
</dbReference>
<evidence type="ECO:0000256" key="2">
    <source>
        <dbReference type="ARBA" id="ARBA00022723"/>
    </source>
</evidence>
<organism evidence="12">
    <name type="scientific">Candida tenuis (strain ATCC 10573 / BCRC 21748 / CBS 615 / JCM 9827 / NBRC 10315 / NRRL Y-1498 / VKM Y-70)</name>
    <name type="common">Yeast</name>
    <name type="synonym">Yamadazyma tenuis</name>
    <dbReference type="NCBI Taxonomy" id="590646"/>
    <lineage>
        <taxon>Eukaryota</taxon>
        <taxon>Fungi</taxon>
        <taxon>Dikarya</taxon>
        <taxon>Ascomycota</taxon>
        <taxon>Saccharomycotina</taxon>
        <taxon>Pichiomycetes</taxon>
        <taxon>Debaryomycetaceae</taxon>
        <taxon>Yamadazyma</taxon>
    </lineage>
</organism>
<dbReference type="HOGENOM" id="CLU_003488_0_0_1"/>
<dbReference type="GO" id="GO:0007033">
    <property type="term" value="P:vacuole organization"/>
    <property type="evidence" value="ECO:0007669"/>
    <property type="project" value="TreeGrafter"/>
</dbReference>
<dbReference type="PANTHER" id="PTHR23323:SF26">
    <property type="entry name" value="VACUOLAR PROTEIN SORTING-ASSOCIATED PROTEIN 18 HOMOLOG"/>
    <property type="match status" value="1"/>
</dbReference>
<accession>G3B479</accession>
<dbReference type="SUPFAM" id="SSF57850">
    <property type="entry name" value="RING/U-box"/>
    <property type="match status" value="1"/>
</dbReference>
<dbReference type="GO" id="GO:0006886">
    <property type="term" value="P:intracellular protein transport"/>
    <property type="evidence" value="ECO:0007669"/>
    <property type="project" value="UniProtKB-UniRule"/>
</dbReference>
<gene>
    <name evidence="11" type="ORF">CANTEDRAFT_105815</name>
</gene>
<dbReference type="OrthoDB" id="1845386at2759"/>
<evidence type="ECO:0000259" key="9">
    <source>
        <dbReference type="Pfam" id="PF05131"/>
    </source>
</evidence>
<keyword evidence="5" id="KW-0472">Membrane</keyword>